<proteinExistence type="predicted"/>
<gene>
    <name evidence="4" type="ORF">J2Z66_001680</name>
</gene>
<keyword evidence="5" id="KW-1185">Reference proteome</keyword>
<evidence type="ECO:0000256" key="1">
    <source>
        <dbReference type="ARBA" id="ARBA00022801"/>
    </source>
</evidence>
<dbReference type="PANTHER" id="PTHR47406">
    <property type="entry name" value="COAGULATION FACTOR 5/8 TYPE, C-TERMINAL"/>
    <property type="match status" value="1"/>
</dbReference>
<dbReference type="InterPro" id="IPR029018">
    <property type="entry name" value="Hex-like_dom2"/>
</dbReference>
<evidence type="ECO:0000256" key="2">
    <source>
        <dbReference type="SAM" id="MobiDB-lite"/>
    </source>
</evidence>
<dbReference type="InterPro" id="IPR032287">
    <property type="entry name" value="DUF4838"/>
</dbReference>
<dbReference type="PANTHER" id="PTHR47406:SF2">
    <property type="entry name" value="ALPHA GLUCURONIDASE N-TERMINAL DOMAIN-CONTAINING PROTEIN"/>
    <property type="match status" value="1"/>
</dbReference>
<dbReference type="Proteomes" id="UP001519287">
    <property type="component" value="Unassembled WGS sequence"/>
</dbReference>
<evidence type="ECO:0000313" key="4">
    <source>
        <dbReference type="EMBL" id="MBP1990082.1"/>
    </source>
</evidence>
<name>A0ABS4IR90_9BACL</name>
<feature type="domain" description="SLH" evidence="3">
    <location>
        <begin position="102"/>
        <end position="165"/>
    </location>
</feature>
<dbReference type="RefSeq" id="WP_209970886.1">
    <property type="nucleotide sequence ID" value="NZ_JAGGLB010000004.1"/>
</dbReference>
<dbReference type="SUPFAM" id="SSF55545">
    <property type="entry name" value="beta-N-acetylhexosaminidase-like domain"/>
    <property type="match status" value="1"/>
</dbReference>
<dbReference type="Gene3D" id="3.30.379.10">
    <property type="entry name" value="Chitobiase/beta-hexosaminidase domain 2-like"/>
    <property type="match status" value="1"/>
</dbReference>
<dbReference type="InterPro" id="IPR001119">
    <property type="entry name" value="SLH_dom"/>
</dbReference>
<dbReference type="Gene3D" id="2.60.120.260">
    <property type="entry name" value="Galactose-binding domain-like"/>
    <property type="match status" value="1"/>
</dbReference>
<dbReference type="PROSITE" id="PS51272">
    <property type="entry name" value="SLH"/>
    <property type="match status" value="3"/>
</dbReference>
<feature type="domain" description="SLH" evidence="3">
    <location>
        <begin position="176"/>
        <end position="239"/>
    </location>
</feature>
<evidence type="ECO:0000313" key="5">
    <source>
        <dbReference type="Proteomes" id="UP001519287"/>
    </source>
</evidence>
<protein>
    <recommendedName>
        <fullName evidence="3">SLH domain-containing protein</fullName>
    </recommendedName>
</protein>
<feature type="region of interest" description="Disordered" evidence="2">
    <location>
        <begin position="453"/>
        <end position="491"/>
    </location>
</feature>
<evidence type="ECO:0000259" key="3">
    <source>
        <dbReference type="PROSITE" id="PS51272"/>
    </source>
</evidence>
<organism evidence="4 5">
    <name type="scientific">Paenibacillus eucommiae</name>
    <dbReference type="NCBI Taxonomy" id="1355755"/>
    <lineage>
        <taxon>Bacteria</taxon>
        <taxon>Bacillati</taxon>
        <taxon>Bacillota</taxon>
        <taxon>Bacilli</taxon>
        <taxon>Bacillales</taxon>
        <taxon>Paenibacillaceae</taxon>
        <taxon>Paenibacillus</taxon>
    </lineage>
</organism>
<comment type="caution">
    <text evidence="4">The sequence shown here is derived from an EMBL/GenBank/DDBJ whole genome shotgun (WGS) entry which is preliminary data.</text>
</comment>
<dbReference type="Pfam" id="PF00395">
    <property type="entry name" value="SLH"/>
    <property type="match status" value="3"/>
</dbReference>
<sequence>MKFNSFPSKFLTIVLIFSVIFSSFGLTTGRAASDYSVQQAAKPEGQTASDIQGHWAAAELNKWLQAGLLQGYANGQVEPDRKIARGELVALMNRSFGFTEKTEIAFTDLTAADWQYEDVSIAVKAGYLSGYENQTIRVHNEISRQEAAVMLGKVLAVYFEDHADNADQAVQAANAVKAFTDAAAIASWSKAAVQQLAEHNIISGYEDGSFKPLGSMTRAEAVTILGRALERVKGSKTASKSFDKAGVYGSADAKEQETIAGNVVITAPGVTLRNMIITGDLLLGEGIGEGDASLDNVTVQGATTVQGGGANSIHILNSVLAAVIIDKKTGTVRIVLEGSTATGAVTVRSSVILEEAVPSAKGFTSVKIEGTLPTGSKVQFKGNFTQVDVEASNTALELLQGMIDKLNIHAQAKGTGLKIEKDTKIVLLVLESIAKVLGQGTIEKASLKEQAKGSTFEKQPLSLEGANTGTQGWSGSGTGGNSTPSTPSPTGPPYIVLASAINGEITVILSKAPNAVPTIKDFEIEQSINGGPAVKISLVSVLWDASALKATISVVPVPLVAGQEQSVVYRVAYKVMVDAPPLVVAAEPINIVTATAVNGKITVTMNGIPNDVPNIGDFTVQRFINGGAAVTVTPTLVQWDAASKKATLSIGIVPIISELEQSVVYHVAYREMAPVTAAPVVVAAKLVIVDKGHTSAAIIVTGDANQQTLEAANKLSEYVRKSTGAALPIQTKEQTDAEVRIYVGTYSAGDKVRIEGLLQGMNDGDGYVIDIQDERNMTIVGPTSWGTEFGVSEFLERYVGIRWLMPGPDGEDVPHLEDISIPFGTLQEEPATISRQFFGMESPLEWVQWAKNNRMHEKIKFHHNMSNLFDTKKFKDHPEYYPGNVVPTHAYNWQPCFNSTTAAAAIATIKNYFANNPDEVSYSLGINDSVNFCEMNPSSPNYIGGAVNSLGLPNLSNVYYPWVNEVVEGVLAEYPDKYFGLLAYAWVYDLPENVELNPRIIPYITDDRMTWIDEVMGDAGTSHTLEWEQAAGQLGWYEYLYGSVYAVPRIYNHKMAENYKYAQEHGVVAHVAELYPNFGEGPKPWVSTKLQWNPDLDVDELVDEWYVRAVGEEAAGDLKLYYDFWEQFWTERIFDTSWYKNWAEQESRHTFMDFLDSSYLRNVTSEDLTYTKSLLESVVNKAQTAQQKKRAQYLLRAFDYYEASVLSFPSEGVVVTPQNEAEALALVESSVLRMEKADLRQKLLTEFSTDPVLRQPVSLTVWTGLANGAFAAIQNWMMNEPEDGAVRQRIAEIVATTETSLVRDLFSILLAVGVKHNLIDNPSFENGMTNWEYWREGAGSQVILSQDVSRTGANSIAVQSVKPNGGIYQMRPISPGKYAALAYYYVPEDTEARGEIQFYHNLYNADGGTLGGVISEKKLLSETKGRWASIEFVFELTENYNGGLPGNIMFGIAVWNQGEQDVIYIDDIALYKLD</sequence>
<reference evidence="4 5" key="1">
    <citation type="submission" date="2021-03" db="EMBL/GenBank/DDBJ databases">
        <title>Genomic Encyclopedia of Type Strains, Phase IV (KMG-IV): sequencing the most valuable type-strain genomes for metagenomic binning, comparative biology and taxonomic classification.</title>
        <authorList>
            <person name="Goeker M."/>
        </authorList>
    </citation>
    <scope>NUCLEOTIDE SEQUENCE [LARGE SCALE GENOMIC DNA]</scope>
    <source>
        <strain evidence="4 5">DSM 26048</strain>
    </source>
</reference>
<dbReference type="EMBL" id="JAGGLB010000004">
    <property type="protein sequence ID" value="MBP1990082.1"/>
    <property type="molecule type" value="Genomic_DNA"/>
</dbReference>
<accession>A0ABS4IR90</accession>
<feature type="domain" description="SLH" evidence="3">
    <location>
        <begin position="43"/>
        <end position="101"/>
    </location>
</feature>
<keyword evidence="1" id="KW-0378">Hydrolase</keyword>
<dbReference type="Pfam" id="PF16126">
    <property type="entry name" value="DUF4838"/>
    <property type="match status" value="1"/>
</dbReference>